<keyword evidence="3" id="KW-0378">Hydrolase</keyword>
<evidence type="ECO:0000256" key="3">
    <source>
        <dbReference type="ARBA" id="ARBA00022801"/>
    </source>
</evidence>
<dbReference type="InterPro" id="IPR029069">
    <property type="entry name" value="HotDog_dom_sf"/>
</dbReference>
<protein>
    <recommendedName>
        <fullName evidence="5">HotDog ACOT-type domain-containing protein</fullName>
    </recommendedName>
</protein>
<sequence length="411" mass="45985">MQRVPIHKALRGIATLRQPNCRVLPFLRSHVDRSRIHTAKRYISAPAQPTLLSPKFTVPWLKALALRDHPSEAPSAVQETKEKLPLIPRRMTDSYSSYILEFGKDEWLVDSYVNSTGQLRLGTILMDLDALAGVIAYKHAGEGQTIVTAAVDRISLLYHPMSFCDMELRGMVTWTSGRSSMEISLEVVALEENKTILTCQFTMVALDPVTKKATAVNPLIVETAEENRIFARGEDPGSSVEMPENIVYMADTQIQTTQVMQPQYRNRHSYMIFGGLLLRNSFELAFCCAAAASHSRPRFLSMSPSVFRESVPVGGILYLTATVVYTEPAPTGGSRVQIRVDSKVRDVHHSLLRNTGTFTYTFDTEEEFKVLPKTYGEFVSYIDARRKAEAERSWADTSDDVPDALEASVVE</sequence>
<dbReference type="RefSeq" id="XP_067494762.1">
    <property type="nucleotide sequence ID" value="XM_067631122.1"/>
</dbReference>
<evidence type="ECO:0000256" key="4">
    <source>
        <dbReference type="ARBA" id="ARBA00022946"/>
    </source>
</evidence>
<dbReference type="InterPro" id="IPR033120">
    <property type="entry name" value="HOTDOG_ACOT"/>
</dbReference>
<evidence type="ECO:0000256" key="2">
    <source>
        <dbReference type="ARBA" id="ARBA00022737"/>
    </source>
</evidence>
<comment type="caution">
    <text evidence="6">The sequence shown here is derived from an EMBL/GenBank/DDBJ whole genome shotgun (WGS) entry which is preliminary data.</text>
</comment>
<evidence type="ECO:0000256" key="1">
    <source>
        <dbReference type="ARBA" id="ARBA00010458"/>
    </source>
</evidence>
<dbReference type="GeneID" id="93582546"/>
<evidence type="ECO:0000259" key="5">
    <source>
        <dbReference type="PROSITE" id="PS51770"/>
    </source>
</evidence>
<feature type="domain" description="HotDog ACOT-type" evidence="5">
    <location>
        <begin position="98"/>
        <end position="209"/>
    </location>
</feature>
<dbReference type="PROSITE" id="PS51770">
    <property type="entry name" value="HOTDOG_ACOT"/>
    <property type="match status" value="2"/>
</dbReference>
<dbReference type="FunFam" id="3.10.129.10:FF:000032">
    <property type="entry name" value="Acyl-CoA thioester hydrolase"/>
    <property type="match status" value="1"/>
</dbReference>
<name>A0A437ADM5_ARTFL</name>
<accession>A0A437ADM5</accession>
<keyword evidence="7" id="KW-1185">Reference proteome</keyword>
<dbReference type="Gene3D" id="3.10.129.10">
    <property type="entry name" value="Hotdog Thioesterase"/>
    <property type="match status" value="2"/>
</dbReference>
<proteinExistence type="inferred from homology"/>
<dbReference type="GO" id="GO:0047617">
    <property type="term" value="F:fatty acyl-CoA hydrolase activity"/>
    <property type="evidence" value="ECO:0007669"/>
    <property type="project" value="TreeGrafter"/>
</dbReference>
<reference evidence="6 7" key="1">
    <citation type="submission" date="2019-01" db="EMBL/GenBank/DDBJ databases">
        <title>Intercellular communication is required for trap formation in the nematode-trapping fungus Duddingtonia flagrans.</title>
        <authorList>
            <person name="Youssar L."/>
            <person name="Wernet V."/>
            <person name="Hensel N."/>
            <person name="Hildebrandt H.-G."/>
            <person name="Fischer R."/>
        </authorList>
    </citation>
    <scope>NUCLEOTIDE SEQUENCE [LARGE SCALE GENOMIC DNA]</scope>
    <source>
        <strain evidence="6 7">CBS H-5679</strain>
    </source>
</reference>
<dbReference type="Proteomes" id="UP000283090">
    <property type="component" value="Unassembled WGS sequence"/>
</dbReference>
<dbReference type="PANTHER" id="PTHR12655">
    <property type="entry name" value="ACYL-COA THIOESTERASE"/>
    <property type="match status" value="1"/>
</dbReference>
<keyword evidence="2" id="KW-0677">Repeat</keyword>
<dbReference type="SUPFAM" id="SSF54637">
    <property type="entry name" value="Thioesterase/thiol ester dehydrase-isomerase"/>
    <property type="match status" value="2"/>
</dbReference>
<dbReference type="PANTHER" id="PTHR12655:SF0">
    <property type="entry name" value="ACYL-COENZYME A THIOESTERASE 9, MITOCHONDRIAL"/>
    <property type="match status" value="1"/>
</dbReference>
<dbReference type="OrthoDB" id="331699at2759"/>
<dbReference type="VEuPathDB" id="FungiDB:DFL_000235"/>
<dbReference type="STRING" id="97331.A0A437ADM5"/>
<feature type="domain" description="HotDog ACOT-type" evidence="5">
    <location>
        <begin position="250"/>
        <end position="368"/>
    </location>
</feature>
<comment type="similarity">
    <text evidence="1">Belongs to the acyl coenzyme A hydrolase family.</text>
</comment>
<dbReference type="GO" id="GO:0005739">
    <property type="term" value="C:mitochondrion"/>
    <property type="evidence" value="ECO:0007669"/>
    <property type="project" value="TreeGrafter"/>
</dbReference>
<evidence type="ECO:0000313" key="7">
    <source>
        <dbReference type="Proteomes" id="UP000283090"/>
    </source>
</evidence>
<dbReference type="EMBL" id="SAEB01000001">
    <property type="protein sequence ID" value="RVD89218.1"/>
    <property type="molecule type" value="Genomic_DNA"/>
</dbReference>
<dbReference type="AlphaFoldDB" id="A0A437ADM5"/>
<gene>
    <name evidence="6" type="ORF">DFL_000235</name>
</gene>
<evidence type="ECO:0000313" key="6">
    <source>
        <dbReference type="EMBL" id="RVD89218.1"/>
    </source>
</evidence>
<organism evidence="6 7">
    <name type="scientific">Arthrobotrys flagrans</name>
    <name type="common">Nematode-trapping fungus</name>
    <name type="synonym">Trichothecium flagrans</name>
    <dbReference type="NCBI Taxonomy" id="97331"/>
    <lineage>
        <taxon>Eukaryota</taxon>
        <taxon>Fungi</taxon>
        <taxon>Dikarya</taxon>
        <taxon>Ascomycota</taxon>
        <taxon>Pezizomycotina</taxon>
        <taxon>Orbiliomycetes</taxon>
        <taxon>Orbiliales</taxon>
        <taxon>Orbiliaceae</taxon>
        <taxon>Arthrobotrys</taxon>
    </lineage>
</organism>
<keyword evidence="4" id="KW-0809">Transit peptide</keyword>
<dbReference type="GO" id="GO:0006637">
    <property type="term" value="P:acyl-CoA metabolic process"/>
    <property type="evidence" value="ECO:0007669"/>
    <property type="project" value="TreeGrafter"/>
</dbReference>
<dbReference type="CDD" id="cd03442">
    <property type="entry name" value="BFIT_BACH"/>
    <property type="match status" value="2"/>
</dbReference>